<feature type="compositionally biased region" description="Low complexity" evidence="1">
    <location>
        <begin position="258"/>
        <end position="275"/>
    </location>
</feature>
<feature type="region of interest" description="Disordered" evidence="1">
    <location>
        <begin position="439"/>
        <end position="460"/>
    </location>
</feature>
<gene>
    <name evidence="3" type="ORF">RDB_LOCUS32213</name>
</gene>
<proteinExistence type="predicted"/>
<dbReference type="AlphaFoldDB" id="A0A8H2XK89"/>
<sequence>MSQRPSSVASQSKSIDNFPILPSASSEPVPAGVQQHLAAVRSKRRISLRPHRLSASGTLSKSNDHSVAKSKRRRGVELAVAELEPEPECVIRTDVRVVNRTESQDDESRDIYEWAILYENQRGITIFSIPYYSKLSLLPNDPPPFTVPNEPTGHGNGRSSQRTTLRSPGALADYQLPDPTWRWVSKFWMVDMRGDGEVQQDGYEYNWCFRSKGWRSSIGSFNAGGWVRRRRWVRLMMRPANAGSPLLPSAYDDDSVATPTSTTPITTLPSTTTTSDSEKNGRDDALIWRGDDGDWLRVRDALKNFRSDGRRLEAWERWLALEEQALLAHATERLGIGVGNGIKLRMDDWDLRHAIDPASPISCDTTPGTLHIKTPAPSKDIVLPVLRENFQRILATFIFPDSRAQFLELLRLAGYNDYLIPQLSTFDSHSDFWSLARSATPQSQSPGVSTKRLSSIADTH</sequence>
<feature type="domain" description="TECPR1-like DysF" evidence="2">
    <location>
        <begin position="91"/>
        <end position="234"/>
    </location>
</feature>
<protein>
    <recommendedName>
        <fullName evidence="2">TECPR1-like DysF domain-containing protein</fullName>
    </recommendedName>
</protein>
<name>A0A8H2XK89_9AGAM</name>
<evidence type="ECO:0000256" key="1">
    <source>
        <dbReference type="SAM" id="MobiDB-lite"/>
    </source>
</evidence>
<dbReference type="GO" id="GO:0005778">
    <property type="term" value="C:peroxisomal membrane"/>
    <property type="evidence" value="ECO:0007669"/>
    <property type="project" value="UniProtKB-ARBA"/>
</dbReference>
<feature type="region of interest" description="Disordered" evidence="1">
    <location>
        <begin position="51"/>
        <end position="71"/>
    </location>
</feature>
<organism evidence="3 4">
    <name type="scientific">Rhizoctonia solani</name>
    <dbReference type="NCBI Taxonomy" id="456999"/>
    <lineage>
        <taxon>Eukaryota</taxon>
        <taxon>Fungi</taxon>
        <taxon>Dikarya</taxon>
        <taxon>Basidiomycota</taxon>
        <taxon>Agaricomycotina</taxon>
        <taxon>Agaricomycetes</taxon>
        <taxon>Cantharellales</taxon>
        <taxon>Ceratobasidiaceae</taxon>
        <taxon>Rhizoctonia</taxon>
    </lineage>
</organism>
<evidence type="ECO:0000313" key="3">
    <source>
        <dbReference type="EMBL" id="CAE6428809.1"/>
    </source>
</evidence>
<accession>A0A8H2XK89</accession>
<evidence type="ECO:0000259" key="2">
    <source>
        <dbReference type="Pfam" id="PF06398"/>
    </source>
</evidence>
<evidence type="ECO:0000313" key="4">
    <source>
        <dbReference type="Proteomes" id="UP000663888"/>
    </source>
</evidence>
<reference evidence="3" key="1">
    <citation type="submission" date="2021-01" db="EMBL/GenBank/DDBJ databases">
        <authorList>
            <person name="Kaushik A."/>
        </authorList>
    </citation>
    <scope>NUCLEOTIDE SEQUENCE</scope>
    <source>
        <strain evidence="3">AG4-R118</strain>
    </source>
</reference>
<feature type="compositionally biased region" description="Polar residues" evidence="1">
    <location>
        <begin position="1"/>
        <end position="15"/>
    </location>
</feature>
<dbReference type="InterPro" id="IPR010482">
    <property type="entry name" value="TECPR1-like_DysF"/>
</dbReference>
<dbReference type="Pfam" id="PF06398">
    <property type="entry name" value="Pex24p"/>
    <property type="match status" value="1"/>
</dbReference>
<feature type="compositionally biased region" description="Polar residues" evidence="1">
    <location>
        <begin position="157"/>
        <end position="166"/>
    </location>
</feature>
<feature type="region of interest" description="Disordered" evidence="1">
    <location>
        <begin position="1"/>
        <end position="36"/>
    </location>
</feature>
<dbReference type="GO" id="GO:0007031">
    <property type="term" value="P:peroxisome organization"/>
    <property type="evidence" value="ECO:0007669"/>
    <property type="project" value="UniProtKB-ARBA"/>
</dbReference>
<dbReference type="EMBL" id="CAJMWX010000776">
    <property type="protein sequence ID" value="CAE6428809.1"/>
    <property type="molecule type" value="Genomic_DNA"/>
</dbReference>
<comment type="caution">
    <text evidence="3">The sequence shown here is derived from an EMBL/GenBank/DDBJ whole genome shotgun (WGS) entry which is preliminary data.</text>
</comment>
<feature type="region of interest" description="Disordered" evidence="1">
    <location>
        <begin position="143"/>
        <end position="171"/>
    </location>
</feature>
<feature type="region of interest" description="Disordered" evidence="1">
    <location>
        <begin position="253"/>
        <end position="284"/>
    </location>
</feature>
<dbReference type="Proteomes" id="UP000663888">
    <property type="component" value="Unassembled WGS sequence"/>
</dbReference>